<dbReference type="Pfam" id="PF00144">
    <property type="entry name" value="Beta-lactamase"/>
    <property type="match status" value="1"/>
</dbReference>
<keyword evidence="5" id="KW-1185">Reference proteome</keyword>
<sequence length="519" mass="54182">MLAVALPLAACSTTTSSSKPSESSQPADPNAAVANPLPDNAVGNAVGRLDGLVSDLMSRTKIPGLAVAVVQGGEVKYAKGFGVTDVSTRAKVNADTVFQLASVSKSVGSTVIAKLVTDKVVGWDTPVATNYPGFALSNPYVTSNVTIADMYAHRSGLPEHAGDKIEDLGYNREQVISRLSAMPLSPFRITYDYTNFGLTAAATSAANKAGADWATLSQNEIYGPLGMSRTSSRYSDFAGRDNRAVGHIKSNGQWVVSPYPRQPDAQSPAGGVSSSVNDMAHWMSMVLAGGTTSSGQRIVDADALTPALTPQIVSSPAAAPDDRAGFYGYGFNSSVTEAGRTQFSHSGAFASGAGTTFLMIPSADLGIVALTNAAPIGAAETLTGKFADIVQFGEVKHDWATLYGNAFADMSKPVGSLVGQSPPANPTPAQPLSTYVGVYQNPVYGQAEVRDNGGKLMLDMGPGGVTKRELRHWDGNTYTFTLQNENAEPGSISKVTFDGPGMSIEYYDDASNNGVFVRS</sequence>
<dbReference type="InterPro" id="IPR001466">
    <property type="entry name" value="Beta-lactam-related"/>
</dbReference>
<reference evidence="4 5" key="1">
    <citation type="submission" date="2012-02" db="EMBL/GenBank/DDBJ databases">
        <title>Whole genome shotgun sequence of Gordonia sputi NBRC 100414.</title>
        <authorList>
            <person name="Yoshida I."/>
            <person name="Hosoyama A."/>
            <person name="Tsuchikane K."/>
            <person name="Katsumata H."/>
            <person name="Yamazaki S."/>
            <person name="Fujita N."/>
        </authorList>
    </citation>
    <scope>NUCLEOTIDE SEQUENCE [LARGE SCALE GENOMIC DNA]</scope>
    <source>
        <strain evidence="4 5">NBRC 100414</strain>
    </source>
</reference>
<dbReference type="RefSeq" id="WP_005203065.1">
    <property type="nucleotide sequence ID" value="NZ_BAFC01000022.1"/>
</dbReference>
<name>H5TWP9_9ACTN</name>
<dbReference type="Proteomes" id="UP000005845">
    <property type="component" value="Unassembled WGS sequence"/>
</dbReference>
<dbReference type="AlphaFoldDB" id="H5TWP9"/>
<comment type="caution">
    <text evidence="4">The sequence shown here is derived from an EMBL/GenBank/DDBJ whole genome shotgun (WGS) entry which is preliminary data.</text>
</comment>
<dbReference type="InterPro" id="IPR012338">
    <property type="entry name" value="Beta-lactam/transpept-like"/>
</dbReference>
<dbReference type="EMBL" id="BAFC01000022">
    <property type="protein sequence ID" value="GAB37907.1"/>
    <property type="molecule type" value="Genomic_DNA"/>
</dbReference>
<dbReference type="InterPro" id="IPR021860">
    <property type="entry name" value="Peptidase_S12_Pab87-rel_C"/>
</dbReference>
<dbReference type="InterPro" id="IPR050491">
    <property type="entry name" value="AmpC-like"/>
</dbReference>
<evidence type="ECO:0000256" key="1">
    <source>
        <dbReference type="SAM" id="MobiDB-lite"/>
    </source>
</evidence>
<dbReference type="Pfam" id="PF11954">
    <property type="entry name" value="DUF3471"/>
    <property type="match status" value="1"/>
</dbReference>
<dbReference type="PANTHER" id="PTHR46825">
    <property type="entry name" value="D-ALANYL-D-ALANINE-CARBOXYPEPTIDASE/ENDOPEPTIDASE AMPH"/>
    <property type="match status" value="1"/>
</dbReference>
<gene>
    <name evidence="4" type="ORF">GOSPT_022_02540</name>
</gene>
<feature type="domain" description="Beta-lactamase-related" evidence="2">
    <location>
        <begin position="49"/>
        <end position="375"/>
    </location>
</feature>
<proteinExistence type="predicted"/>
<evidence type="ECO:0000313" key="4">
    <source>
        <dbReference type="EMBL" id="GAB37907.1"/>
    </source>
</evidence>
<dbReference type="Gene3D" id="3.40.710.10">
    <property type="entry name" value="DD-peptidase/beta-lactamase superfamily"/>
    <property type="match status" value="1"/>
</dbReference>
<protein>
    <submittedName>
        <fullName evidence="4">Putative penicillin-binding protein</fullName>
    </submittedName>
</protein>
<evidence type="ECO:0000313" key="5">
    <source>
        <dbReference type="Proteomes" id="UP000005845"/>
    </source>
</evidence>
<evidence type="ECO:0000259" key="3">
    <source>
        <dbReference type="Pfam" id="PF11954"/>
    </source>
</evidence>
<dbReference type="SUPFAM" id="SSF56601">
    <property type="entry name" value="beta-lactamase/transpeptidase-like"/>
    <property type="match status" value="1"/>
</dbReference>
<accession>H5TWP9</accession>
<feature type="compositionally biased region" description="Low complexity" evidence="1">
    <location>
        <begin position="13"/>
        <end position="24"/>
    </location>
</feature>
<evidence type="ECO:0000259" key="2">
    <source>
        <dbReference type="Pfam" id="PF00144"/>
    </source>
</evidence>
<dbReference type="Gene3D" id="2.40.128.600">
    <property type="match status" value="1"/>
</dbReference>
<organism evidence="4 5">
    <name type="scientific">Gordonia sputi NBRC 100414</name>
    <dbReference type="NCBI Taxonomy" id="1089453"/>
    <lineage>
        <taxon>Bacteria</taxon>
        <taxon>Bacillati</taxon>
        <taxon>Actinomycetota</taxon>
        <taxon>Actinomycetes</taxon>
        <taxon>Mycobacteriales</taxon>
        <taxon>Gordoniaceae</taxon>
        <taxon>Gordonia</taxon>
    </lineage>
</organism>
<feature type="region of interest" description="Disordered" evidence="1">
    <location>
        <begin position="13"/>
        <end position="38"/>
    </location>
</feature>
<feature type="domain" description="Peptidase S12 Pab87-related C-terminal" evidence="3">
    <location>
        <begin position="422"/>
        <end position="497"/>
    </location>
</feature>
<dbReference type="eggNOG" id="COG1680">
    <property type="taxonomic scope" value="Bacteria"/>
</dbReference>
<dbReference type="PANTHER" id="PTHR46825:SF15">
    <property type="entry name" value="BETA-LACTAMASE-RELATED DOMAIN-CONTAINING PROTEIN"/>
    <property type="match status" value="1"/>
</dbReference>